<comment type="caution">
    <text evidence="1">The sequence shown here is derived from an EMBL/GenBank/DDBJ whole genome shotgun (WGS) entry which is preliminary data.</text>
</comment>
<protein>
    <submittedName>
        <fullName evidence="1">Uncharacterized protein</fullName>
    </submittedName>
</protein>
<evidence type="ECO:0000313" key="2">
    <source>
        <dbReference type="Proteomes" id="UP001077662"/>
    </source>
</evidence>
<dbReference type="Proteomes" id="UP001077662">
    <property type="component" value="Unassembled WGS sequence"/>
</dbReference>
<dbReference type="AlphaFoldDB" id="A0AAP3DKZ7"/>
<proteinExistence type="predicted"/>
<gene>
    <name evidence="1" type="ORF">O0554_26570</name>
</gene>
<reference evidence="1" key="1">
    <citation type="submission" date="2022-09" db="EMBL/GenBank/DDBJ databases">
        <title>Genome analysis and characterization of larvicidal activity of Brevibacillus strains.</title>
        <authorList>
            <person name="Patrusheva E.V."/>
            <person name="Izotova A.O."/>
            <person name="Toshchakov S.V."/>
            <person name="Sineoky S.P."/>
        </authorList>
    </citation>
    <scope>NUCLEOTIDE SEQUENCE</scope>
    <source>
        <strain evidence="1">VKPM_B-13247</strain>
    </source>
</reference>
<name>A0AAP3DKZ7_BRELA</name>
<evidence type="ECO:0000313" key="1">
    <source>
        <dbReference type="EMBL" id="MCZ0810399.1"/>
    </source>
</evidence>
<sequence>MIVRNFPPEVNKLVHQLCWNAIQRAKRNGTYKPPVKEESREVQQEVIENNAVIA</sequence>
<organism evidence="1 2">
    <name type="scientific">Brevibacillus laterosporus</name>
    <name type="common">Bacillus laterosporus</name>
    <dbReference type="NCBI Taxonomy" id="1465"/>
    <lineage>
        <taxon>Bacteria</taxon>
        <taxon>Bacillati</taxon>
        <taxon>Bacillota</taxon>
        <taxon>Bacilli</taxon>
        <taxon>Bacillales</taxon>
        <taxon>Paenibacillaceae</taxon>
        <taxon>Brevibacillus</taxon>
    </lineage>
</organism>
<dbReference type="RefSeq" id="WP_258435056.1">
    <property type="nucleotide sequence ID" value="NZ_JANSGW010000077.1"/>
</dbReference>
<accession>A0AAP3DKZ7</accession>
<dbReference type="EMBL" id="JAPTNE010000077">
    <property type="protein sequence ID" value="MCZ0810399.1"/>
    <property type="molecule type" value="Genomic_DNA"/>
</dbReference>